<dbReference type="SUPFAM" id="SSF51445">
    <property type="entry name" value="(Trans)glycosidases"/>
    <property type="match status" value="1"/>
</dbReference>
<evidence type="ECO:0000256" key="2">
    <source>
        <dbReference type="ARBA" id="ARBA00004496"/>
    </source>
</evidence>
<keyword evidence="5" id="KW-0963">Cytoplasm</keyword>
<gene>
    <name evidence="11" type="ORF">LCGC14_2452130</name>
</gene>
<evidence type="ECO:0000256" key="3">
    <source>
        <dbReference type="ARBA" id="ARBA00005684"/>
    </source>
</evidence>
<dbReference type="EC" id="2.4.1.25" evidence="4"/>
<reference evidence="11" key="1">
    <citation type="journal article" date="2015" name="Nature">
        <title>Complex archaea that bridge the gap between prokaryotes and eukaryotes.</title>
        <authorList>
            <person name="Spang A."/>
            <person name="Saw J.H."/>
            <person name="Jorgensen S.L."/>
            <person name="Zaremba-Niedzwiedzka K."/>
            <person name="Martijn J."/>
            <person name="Lind A.E."/>
            <person name="van Eijk R."/>
            <person name="Schleper C."/>
            <person name="Guy L."/>
            <person name="Ettema T.J."/>
        </authorList>
    </citation>
    <scope>NUCLEOTIDE SEQUENCE</scope>
</reference>
<sequence length="321" mass="38293">MHFYFATQYLCYKQLSEVKKYADTKNVKILGDVPILVSKNSSDVWFNRSIFDFKLVAGAPPDAYSIYGQKWGFPLFDWDKLKSTKYHWWKRRLHTIEDLYHMYRIDHVVGFFRIWCMFPDEPATEGRFFPRDPVFWEKNGRKRLQMMLDSSKLLPIAEDLGLIPKIVYKTLRDLGVCGTKVIPWETTVFGGFIKFNNYEPLSITSVSTHDSDTFEQWWEGFQKGSTKFAKFKNWHYSPHMTYKQRKELLFDAHHTSSLFHINLLSEYLALYPDLVWPDIDDERINVPGTMRPTNWTYRFKPTFEEIMEHKELKKDLKDILS</sequence>
<dbReference type="GO" id="GO:0005975">
    <property type="term" value="P:carbohydrate metabolic process"/>
    <property type="evidence" value="ECO:0007669"/>
    <property type="project" value="InterPro"/>
</dbReference>
<evidence type="ECO:0000313" key="11">
    <source>
        <dbReference type="EMBL" id="KKL20771.1"/>
    </source>
</evidence>
<evidence type="ECO:0000256" key="5">
    <source>
        <dbReference type="ARBA" id="ARBA00022490"/>
    </source>
</evidence>
<comment type="subcellular location">
    <subcellularLocation>
        <location evidence="2">Cytoplasm</location>
    </subcellularLocation>
</comment>
<evidence type="ECO:0000256" key="9">
    <source>
        <dbReference type="ARBA" id="ARBA00031423"/>
    </source>
</evidence>
<comment type="similarity">
    <text evidence="3">Belongs to the disproportionating enzyme family.</text>
</comment>
<dbReference type="PANTHER" id="PTHR32518">
    <property type="match status" value="1"/>
</dbReference>
<protein>
    <recommendedName>
        <fullName evidence="4">4-alpha-glucanotransferase</fullName>
        <ecNumber evidence="4">2.4.1.25</ecNumber>
    </recommendedName>
    <alternativeName>
        <fullName evidence="9">Amylomaltase</fullName>
    </alternativeName>
    <alternativeName>
        <fullName evidence="10">Disproportionating enzyme</fullName>
    </alternativeName>
</protein>
<proteinExistence type="inferred from homology"/>
<keyword evidence="8" id="KW-0119">Carbohydrate metabolism</keyword>
<accession>A0A0F9DSY4</accession>
<evidence type="ECO:0000256" key="8">
    <source>
        <dbReference type="ARBA" id="ARBA00023277"/>
    </source>
</evidence>
<dbReference type="InterPro" id="IPR003385">
    <property type="entry name" value="Glyco_hydro_77"/>
</dbReference>
<evidence type="ECO:0000256" key="7">
    <source>
        <dbReference type="ARBA" id="ARBA00022679"/>
    </source>
</evidence>
<comment type="catalytic activity">
    <reaction evidence="1">
        <text>Transfers a segment of a (1-&gt;4)-alpha-D-glucan to a new position in an acceptor, which may be glucose or a (1-&gt;4)-alpha-D-glucan.</text>
        <dbReference type="EC" id="2.4.1.25"/>
    </reaction>
</comment>
<evidence type="ECO:0000256" key="4">
    <source>
        <dbReference type="ARBA" id="ARBA00012560"/>
    </source>
</evidence>
<dbReference type="GO" id="GO:0005737">
    <property type="term" value="C:cytoplasm"/>
    <property type="evidence" value="ECO:0007669"/>
    <property type="project" value="UniProtKB-SubCell"/>
</dbReference>
<organism evidence="11">
    <name type="scientific">marine sediment metagenome</name>
    <dbReference type="NCBI Taxonomy" id="412755"/>
    <lineage>
        <taxon>unclassified sequences</taxon>
        <taxon>metagenomes</taxon>
        <taxon>ecological metagenomes</taxon>
    </lineage>
</organism>
<dbReference type="GO" id="GO:0004134">
    <property type="term" value="F:4-alpha-glucanotransferase activity"/>
    <property type="evidence" value="ECO:0007669"/>
    <property type="project" value="UniProtKB-EC"/>
</dbReference>
<keyword evidence="7" id="KW-0808">Transferase</keyword>
<evidence type="ECO:0000256" key="1">
    <source>
        <dbReference type="ARBA" id="ARBA00000439"/>
    </source>
</evidence>
<keyword evidence="6" id="KW-0328">Glycosyltransferase</keyword>
<dbReference type="EMBL" id="LAZR01037967">
    <property type="protein sequence ID" value="KKL20771.1"/>
    <property type="molecule type" value="Genomic_DNA"/>
</dbReference>
<dbReference type="AlphaFoldDB" id="A0A0F9DSY4"/>
<evidence type="ECO:0000256" key="10">
    <source>
        <dbReference type="ARBA" id="ARBA00031501"/>
    </source>
</evidence>
<comment type="caution">
    <text evidence="11">The sequence shown here is derived from an EMBL/GenBank/DDBJ whole genome shotgun (WGS) entry which is preliminary data.</text>
</comment>
<dbReference type="Pfam" id="PF02446">
    <property type="entry name" value="Glyco_hydro_77"/>
    <property type="match status" value="1"/>
</dbReference>
<evidence type="ECO:0000256" key="6">
    <source>
        <dbReference type="ARBA" id="ARBA00022676"/>
    </source>
</evidence>
<name>A0A0F9DSY4_9ZZZZ</name>
<dbReference type="InterPro" id="IPR017853">
    <property type="entry name" value="GH"/>
</dbReference>
<dbReference type="PANTHER" id="PTHR32518:SF3">
    <property type="entry name" value="4-ALPHA-GLUCANOTRANSFERASE"/>
    <property type="match status" value="1"/>
</dbReference>
<dbReference type="Gene3D" id="3.20.20.80">
    <property type="entry name" value="Glycosidases"/>
    <property type="match status" value="1"/>
</dbReference>